<evidence type="ECO:0000256" key="3">
    <source>
        <dbReference type="ARBA" id="ARBA00022679"/>
    </source>
</evidence>
<dbReference type="InterPro" id="IPR000092">
    <property type="entry name" value="Polyprenyl_synt"/>
</dbReference>
<keyword evidence="9" id="KW-1185">Reference proteome</keyword>
<dbReference type="PANTHER" id="PTHR43281">
    <property type="entry name" value="FARNESYL DIPHOSPHATE SYNTHASE"/>
    <property type="match status" value="1"/>
</dbReference>
<accession>A0ABT7UG82</accession>
<evidence type="ECO:0000313" key="8">
    <source>
        <dbReference type="EMBL" id="MDM8195151.1"/>
    </source>
</evidence>
<dbReference type="PROSITE" id="PS00444">
    <property type="entry name" value="POLYPRENYL_SYNTHASE_2"/>
    <property type="match status" value="1"/>
</dbReference>
<dbReference type="CDD" id="cd00685">
    <property type="entry name" value="Trans_IPPS_HT"/>
    <property type="match status" value="1"/>
</dbReference>
<comment type="cofactor">
    <cofactor evidence="1">
        <name>Mg(2+)</name>
        <dbReference type="ChEBI" id="CHEBI:18420"/>
    </cofactor>
</comment>
<comment type="caution">
    <text evidence="8">The sequence shown here is derived from an EMBL/GenBank/DDBJ whole genome shotgun (WGS) entry which is preliminary data.</text>
</comment>
<keyword evidence="3 7" id="KW-0808">Transferase</keyword>
<comment type="similarity">
    <text evidence="2 7">Belongs to the FPP/GGPP synthase family.</text>
</comment>
<evidence type="ECO:0000256" key="5">
    <source>
        <dbReference type="ARBA" id="ARBA00022842"/>
    </source>
</evidence>
<keyword evidence="4" id="KW-0479">Metal-binding</keyword>
<evidence type="ECO:0000256" key="7">
    <source>
        <dbReference type="RuleBase" id="RU004466"/>
    </source>
</evidence>
<dbReference type="InterPro" id="IPR033749">
    <property type="entry name" value="Polyprenyl_synt_CS"/>
</dbReference>
<dbReference type="PROSITE" id="PS00723">
    <property type="entry name" value="POLYPRENYL_SYNTHASE_1"/>
    <property type="match status" value="1"/>
</dbReference>
<keyword evidence="5" id="KW-0460">Magnesium</keyword>
<dbReference type="SFLD" id="SFLDG01017">
    <property type="entry name" value="Polyprenyl_Transferase_Like"/>
    <property type="match status" value="1"/>
</dbReference>
<dbReference type="Gene3D" id="1.10.600.10">
    <property type="entry name" value="Farnesyl Diphosphate Synthase"/>
    <property type="match status" value="1"/>
</dbReference>
<dbReference type="SFLD" id="SFLDS00005">
    <property type="entry name" value="Isoprenoid_Synthase_Type_I"/>
    <property type="match status" value="1"/>
</dbReference>
<dbReference type="SUPFAM" id="SSF48576">
    <property type="entry name" value="Terpenoid synthases"/>
    <property type="match status" value="1"/>
</dbReference>
<dbReference type="RefSeq" id="WP_087296583.1">
    <property type="nucleotide sequence ID" value="NZ_JAUDCK010000005.1"/>
</dbReference>
<evidence type="ECO:0000256" key="2">
    <source>
        <dbReference type="ARBA" id="ARBA00006706"/>
    </source>
</evidence>
<dbReference type="EMBL" id="JAUDCK010000005">
    <property type="protein sequence ID" value="MDM8195151.1"/>
    <property type="molecule type" value="Genomic_DNA"/>
</dbReference>
<reference evidence="9" key="1">
    <citation type="submission" date="2023-06" db="EMBL/GenBank/DDBJ databases">
        <title>Identification and characterization of horizontal gene transfer across gut microbiota members of farm animals based on homology search.</title>
        <authorList>
            <person name="Zeman M."/>
            <person name="Kubasova T."/>
            <person name="Jahodarova E."/>
            <person name="Nykrynova M."/>
            <person name="Rychlik I."/>
        </authorList>
    </citation>
    <scope>NUCLEOTIDE SEQUENCE [LARGE SCALE GENOMIC DNA]</scope>
    <source>
        <strain evidence="9">ET341</strain>
    </source>
</reference>
<dbReference type="NCBIfam" id="NF045485">
    <property type="entry name" value="FPPsyn"/>
    <property type="match status" value="1"/>
</dbReference>
<dbReference type="PANTHER" id="PTHR43281:SF1">
    <property type="entry name" value="FARNESYL DIPHOSPHATE SYNTHASE"/>
    <property type="match status" value="1"/>
</dbReference>
<dbReference type="Proteomes" id="UP001529275">
    <property type="component" value="Unassembled WGS sequence"/>
</dbReference>
<protein>
    <submittedName>
        <fullName evidence="8">Polyprenyl synthetase family protein</fullName>
    </submittedName>
</protein>
<evidence type="ECO:0000256" key="6">
    <source>
        <dbReference type="ARBA" id="ARBA00023229"/>
    </source>
</evidence>
<keyword evidence="6" id="KW-0414">Isoprene biosynthesis</keyword>
<evidence type="ECO:0000313" key="9">
    <source>
        <dbReference type="Proteomes" id="UP001529275"/>
    </source>
</evidence>
<dbReference type="Pfam" id="PF00348">
    <property type="entry name" value="polyprenyl_synt"/>
    <property type="match status" value="1"/>
</dbReference>
<evidence type="ECO:0000256" key="4">
    <source>
        <dbReference type="ARBA" id="ARBA00022723"/>
    </source>
</evidence>
<organism evidence="8 9">
    <name type="scientific">Massilimicrobiota timonensis</name>
    <dbReference type="NCBI Taxonomy" id="1776392"/>
    <lineage>
        <taxon>Bacteria</taxon>
        <taxon>Bacillati</taxon>
        <taxon>Bacillota</taxon>
        <taxon>Erysipelotrichia</taxon>
        <taxon>Erysipelotrichales</taxon>
        <taxon>Erysipelotrichaceae</taxon>
        <taxon>Massilimicrobiota</taxon>
    </lineage>
</organism>
<dbReference type="InterPro" id="IPR008949">
    <property type="entry name" value="Isoprenoid_synthase_dom_sf"/>
</dbReference>
<evidence type="ECO:0000256" key="1">
    <source>
        <dbReference type="ARBA" id="ARBA00001946"/>
    </source>
</evidence>
<sequence>MDTMKEEINQRLVKLCEPLKDGRVKDAMLYSLLAPGKRLRPILFLTVLRAYQFDYHQYLDVACAIEMIHTYSLIHDDLPGMDNDDLRRGRKTCHKEFDEATAILAGDALLNLGVNIILQTTSLDDSLKVQLTNLLYQASGINGMIYGQQQDLYFENRKADLSQLEDIHKHKTGELISVSMQMAACIAKKSDLDAWKQLGFDLGLAFQIQDDILDVTGTTEELGKKVGSDLENHKSTYVSLIGVEASQKKIEELFQKCYERIYAMQINHGLILELFIKILKRVS</sequence>
<name>A0ABT7UG82_9FIRM</name>
<dbReference type="InterPro" id="IPR053378">
    <property type="entry name" value="Prenyl_diphosphate_synthase"/>
</dbReference>
<proteinExistence type="inferred from homology"/>
<gene>
    <name evidence="8" type="ORF">QUV98_02335</name>
</gene>
<reference evidence="8 9" key="2">
    <citation type="submission" date="2023-06" db="EMBL/GenBank/DDBJ databases">
        <authorList>
            <person name="Zeman M."/>
            <person name="Kubasova T."/>
            <person name="Jahodarova E."/>
            <person name="Nykrynova M."/>
            <person name="Rychlik I."/>
        </authorList>
    </citation>
    <scope>NUCLEOTIDE SEQUENCE [LARGE SCALE GENOMIC DNA]</scope>
    <source>
        <strain evidence="8 9">ET341</strain>
    </source>
</reference>